<evidence type="ECO:0000313" key="5">
    <source>
        <dbReference type="Proteomes" id="UP000039217"/>
    </source>
</evidence>
<reference evidence="5 6" key="1">
    <citation type="submission" date="2015-03" db="EMBL/GenBank/DDBJ databases">
        <authorList>
            <consortium name="Pathogen Informatics"/>
        </authorList>
    </citation>
    <scope>NUCLEOTIDE SEQUENCE [LARGE SCALE GENOMIC DNA]</scope>
    <source>
        <strain evidence="2 7">Bir 185</strain>
        <strain evidence="3 5">D00501624</strain>
        <strain evidence="4 6">M09401471</strain>
    </source>
</reference>
<protein>
    <submittedName>
        <fullName evidence="4">Uncharacterized protein</fullName>
    </submittedName>
</protein>
<dbReference type="Proteomes" id="UP000039217">
    <property type="component" value="Unassembled WGS sequence"/>
</dbReference>
<organism evidence="4 6">
    <name type="scientific">Mycobacterium tuberculosis</name>
    <dbReference type="NCBI Taxonomy" id="1773"/>
    <lineage>
        <taxon>Bacteria</taxon>
        <taxon>Bacillati</taxon>
        <taxon>Actinomycetota</taxon>
        <taxon>Actinomycetes</taxon>
        <taxon>Mycobacteriales</taxon>
        <taxon>Mycobacteriaceae</taxon>
        <taxon>Mycobacterium</taxon>
        <taxon>Mycobacterium tuberculosis complex</taxon>
    </lineage>
</organism>
<dbReference type="EMBL" id="CQQC01000670">
    <property type="protein sequence ID" value="CNV32673.1"/>
    <property type="molecule type" value="Genomic_DNA"/>
</dbReference>
<evidence type="ECO:0000313" key="4">
    <source>
        <dbReference type="EMBL" id="COW93915.1"/>
    </source>
</evidence>
<dbReference type="AlphaFoldDB" id="A0A655JHL6"/>
<evidence type="ECO:0000256" key="1">
    <source>
        <dbReference type="SAM" id="MobiDB-lite"/>
    </source>
</evidence>
<dbReference type="Proteomes" id="UP000050164">
    <property type="component" value="Unassembled WGS sequence"/>
</dbReference>
<evidence type="ECO:0000313" key="3">
    <source>
        <dbReference type="EMBL" id="CNV32673.1"/>
    </source>
</evidence>
<gene>
    <name evidence="3" type="ORF">ERS007661_02068</name>
    <name evidence="4" type="ORF">ERS007720_03597</name>
    <name evidence="2" type="ORF">ERS027659_04896</name>
</gene>
<dbReference type="EMBL" id="CSAJ01000597">
    <property type="protein sequence ID" value="COW93915.1"/>
    <property type="molecule type" value="Genomic_DNA"/>
</dbReference>
<dbReference type="Proteomes" id="UP000044938">
    <property type="component" value="Unassembled WGS sequence"/>
</dbReference>
<dbReference type="EMBL" id="CNFT01002020">
    <property type="protein sequence ID" value="CKT87126.1"/>
    <property type="molecule type" value="Genomic_DNA"/>
</dbReference>
<evidence type="ECO:0000313" key="6">
    <source>
        <dbReference type="Proteomes" id="UP000044938"/>
    </source>
</evidence>
<evidence type="ECO:0000313" key="7">
    <source>
        <dbReference type="Proteomes" id="UP000050164"/>
    </source>
</evidence>
<feature type="region of interest" description="Disordered" evidence="1">
    <location>
        <begin position="1"/>
        <end position="21"/>
    </location>
</feature>
<evidence type="ECO:0000313" key="2">
    <source>
        <dbReference type="EMBL" id="CKT87126.1"/>
    </source>
</evidence>
<name>A0A655JHL6_MYCTX</name>
<proteinExistence type="predicted"/>
<accession>A0A655JHL6</accession>
<sequence length="124" mass="13845">MQPLEPGRLCDAGGVEDQPAERVRPAPAQVVSYQVVVLFECRAQWFDDPAGPADQQRPGQWRFACSIAAKRLGLRNTQLPGQKRSWTGVDNLREQIGRTLGSHFSCLPYRVGVGRANTRNRIED</sequence>